<keyword evidence="1" id="KW-1133">Transmembrane helix</keyword>
<evidence type="ECO:0000256" key="1">
    <source>
        <dbReference type="SAM" id="Phobius"/>
    </source>
</evidence>
<reference evidence="2 3" key="2">
    <citation type="submission" date="2018-11" db="EMBL/GenBank/DDBJ databases">
        <authorList>
            <consortium name="Pathogen Informatics"/>
        </authorList>
    </citation>
    <scope>NUCLEOTIDE SEQUENCE [LARGE SCALE GENOMIC DNA]</scope>
</reference>
<reference evidence="4" key="1">
    <citation type="submission" date="2016-06" db="UniProtKB">
        <authorList>
            <consortium name="WormBaseParasite"/>
        </authorList>
    </citation>
    <scope>IDENTIFICATION</scope>
</reference>
<evidence type="ECO:0000313" key="2">
    <source>
        <dbReference type="EMBL" id="VDO58092.1"/>
    </source>
</evidence>
<name>A0A183HN70_9BILA</name>
<evidence type="ECO:0000313" key="3">
    <source>
        <dbReference type="Proteomes" id="UP000267606"/>
    </source>
</evidence>
<dbReference type="AlphaFoldDB" id="A0A183HN70"/>
<proteinExistence type="predicted"/>
<keyword evidence="1" id="KW-0472">Membrane</keyword>
<evidence type="ECO:0000313" key="4">
    <source>
        <dbReference type="WBParaSite" id="OFLC_0000893101-mRNA-1"/>
    </source>
</evidence>
<keyword evidence="3" id="KW-1185">Reference proteome</keyword>
<gene>
    <name evidence="2" type="ORF">OFLC_LOCUS8935</name>
</gene>
<accession>A0A183HN70</accession>
<dbReference type="Proteomes" id="UP000267606">
    <property type="component" value="Unassembled WGS sequence"/>
</dbReference>
<organism evidence="4">
    <name type="scientific">Onchocerca flexuosa</name>
    <dbReference type="NCBI Taxonomy" id="387005"/>
    <lineage>
        <taxon>Eukaryota</taxon>
        <taxon>Metazoa</taxon>
        <taxon>Ecdysozoa</taxon>
        <taxon>Nematoda</taxon>
        <taxon>Chromadorea</taxon>
        <taxon>Rhabditida</taxon>
        <taxon>Spirurina</taxon>
        <taxon>Spiruromorpha</taxon>
        <taxon>Filarioidea</taxon>
        <taxon>Onchocercidae</taxon>
        <taxon>Onchocerca</taxon>
    </lineage>
</organism>
<dbReference type="EMBL" id="UZAJ01010512">
    <property type="protein sequence ID" value="VDO58092.1"/>
    <property type="molecule type" value="Genomic_DNA"/>
</dbReference>
<keyword evidence="1" id="KW-0812">Transmembrane</keyword>
<protein>
    <submittedName>
        <fullName evidence="2 4">Uncharacterized protein</fullName>
    </submittedName>
</protein>
<sequence length="71" mass="8131">MPAVNRLLNKYYFEVIIFICLLSSIDIIGFKHSQSLIANSAIPQKNARWGQFALLPPELITINFCAYIHHI</sequence>
<feature type="transmembrane region" description="Helical" evidence="1">
    <location>
        <begin position="12"/>
        <end position="30"/>
    </location>
</feature>
<dbReference type="WBParaSite" id="OFLC_0000893101-mRNA-1">
    <property type="protein sequence ID" value="OFLC_0000893101-mRNA-1"/>
    <property type="gene ID" value="OFLC_0000893101"/>
</dbReference>